<dbReference type="Proteomes" id="UP000316594">
    <property type="component" value="Unassembled WGS sequence"/>
</dbReference>
<feature type="transmembrane region" description="Helical" evidence="1">
    <location>
        <begin position="183"/>
        <end position="205"/>
    </location>
</feature>
<feature type="transmembrane region" description="Helical" evidence="1">
    <location>
        <begin position="140"/>
        <end position="158"/>
    </location>
</feature>
<gene>
    <name evidence="2" type="ORF">FNL11_06765</name>
</gene>
<feature type="transmembrane region" description="Helical" evidence="1">
    <location>
        <begin position="31"/>
        <end position="53"/>
    </location>
</feature>
<dbReference type="AlphaFoldDB" id="A0AB38PFF4"/>
<evidence type="ECO:0000313" key="3">
    <source>
        <dbReference type="Proteomes" id="UP000316594"/>
    </source>
</evidence>
<proteinExistence type="predicted"/>
<accession>A0AB38PFF4</accession>
<dbReference type="RefSeq" id="WP_107636106.1">
    <property type="nucleotide sequence ID" value="NZ_JADCSD010000002.1"/>
</dbReference>
<keyword evidence="1" id="KW-1133">Transmembrane helix</keyword>
<evidence type="ECO:0000256" key="1">
    <source>
        <dbReference type="SAM" id="Phobius"/>
    </source>
</evidence>
<feature type="transmembrane region" description="Helical" evidence="1">
    <location>
        <begin position="101"/>
        <end position="128"/>
    </location>
</feature>
<name>A0AB38PFF4_STAHA</name>
<organism evidence="2 3">
    <name type="scientific">Staphylococcus haemolyticus</name>
    <dbReference type="NCBI Taxonomy" id="1283"/>
    <lineage>
        <taxon>Bacteria</taxon>
        <taxon>Bacillati</taxon>
        <taxon>Bacillota</taxon>
        <taxon>Bacilli</taxon>
        <taxon>Bacillales</taxon>
        <taxon>Staphylococcaceae</taxon>
        <taxon>Staphylococcus</taxon>
    </lineage>
</organism>
<sequence>MFILGEELEMSSSSNMSLLDFVIGLYGKECLIFITLTVLYVLIMKLTSTIIYRKSKSLDTYDRIATKLDGPIKYVFILVFIILITLGVYQIFSYYLVATGFFWIILFTVGFALIFILFPYFIIFLPFFKRNKYWGLGKMIPWAIIFGGTSTYGAIIMLDTNTKIYTDEGASGYVKGSLLFKELGGFSLILASLIGVAMIVIKAIATKHTRSQAKQAKEKTMAN</sequence>
<keyword evidence="1" id="KW-0812">Transmembrane</keyword>
<keyword evidence="1" id="KW-0472">Membrane</keyword>
<dbReference type="EMBL" id="VJMP01000005">
    <property type="protein sequence ID" value="TRL77349.1"/>
    <property type="molecule type" value="Genomic_DNA"/>
</dbReference>
<protein>
    <submittedName>
        <fullName evidence="2">Uncharacterized protein</fullName>
    </submittedName>
</protein>
<reference evidence="2 3" key="1">
    <citation type="submission" date="2019-07" db="EMBL/GenBank/DDBJ databases">
        <title>Genome Sequencing and Assembly of Staphylococcus haemolyticus SDA2.</title>
        <authorList>
            <person name="Emmons C.B."/>
            <person name="Park C."/>
            <person name="Sevigny J.L."/>
            <person name="Andam C."/>
        </authorList>
    </citation>
    <scope>NUCLEOTIDE SEQUENCE [LARGE SCALE GENOMIC DNA]</scope>
    <source>
        <strain evidence="2 3">SDA2</strain>
    </source>
</reference>
<feature type="transmembrane region" description="Helical" evidence="1">
    <location>
        <begin position="74"/>
        <end position="95"/>
    </location>
</feature>
<evidence type="ECO:0000313" key="2">
    <source>
        <dbReference type="EMBL" id="TRL77349.1"/>
    </source>
</evidence>
<comment type="caution">
    <text evidence="2">The sequence shown here is derived from an EMBL/GenBank/DDBJ whole genome shotgun (WGS) entry which is preliminary data.</text>
</comment>